<dbReference type="AlphaFoldDB" id="A0A9D1EM77"/>
<dbReference type="InterPro" id="IPR008323">
    <property type="entry name" value="UCP033563"/>
</dbReference>
<dbReference type="Pfam" id="PF06245">
    <property type="entry name" value="DUF1015"/>
    <property type="match status" value="1"/>
</dbReference>
<name>A0A9D1EM77_9FIRM</name>
<gene>
    <name evidence="1" type="ORF">IAD01_00455</name>
</gene>
<dbReference type="Proteomes" id="UP000823982">
    <property type="component" value="Unassembled WGS sequence"/>
</dbReference>
<dbReference type="PANTHER" id="PTHR36454">
    <property type="entry name" value="LMO2823 PROTEIN"/>
    <property type="match status" value="1"/>
</dbReference>
<evidence type="ECO:0000313" key="2">
    <source>
        <dbReference type="Proteomes" id="UP000823982"/>
    </source>
</evidence>
<accession>A0A9D1EM77</accession>
<proteinExistence type="predicted"/>
<comment type="caution">
    <text evidence="1">The sequence shown here is derived from an EMBL/GenBank/DDBJ whole genome shotgun (WGS) entry which is preliminary data.</text>
</comment>
<protein>
    <submittedName>
        <fullName evidence="1">DUF1015 domain-containing protein</fullName>
    </submittedName>
</protein>
<reference evidence="1" key="2">
    <citation type="journal article" date="2021" name="PeerJ">
        <title>Extensive microbial diversity within the chicken gut microbiome revealed by metagenomics and culture.</title>
        <authorList>
            <person name="Gilroy R."/>
            <person name="Ravi A."/>
            <person name="Getino M."/>
            <person name="Pursley I."/>
            <person name="Horton D.L."/>
            <person name="Alikhan N.F."/>
            <person name="Baker D."/>
            <person name="Gharbi K."/>
            <person name="Hall N."/>
            <person name="Watson M."/>
            <person name="Adriaenssens E.M."/>
            <person name="Foster-Nyarko E."/>
            <person name="Jarju S."/>
            <person name="Secka A."/>
            <person name="Antonio M."/>
            <person name="Oren A."/>
            <person name="Chaudhuri R.R."/>
            <person name="La Ragione R."/>
            <person name="Hildebrand F."/>
            <person name="Pallen M.J."/>
        </authorList>
    </citation>
    <scope>NUCLEOTIDE SEQUENCE</scope>
    <source>
        <strain evidence="1">CHK157-1446</strain>
    </source>
</reference>
<dbReference type="EMBL" id="DVIR01000004">
    <property type="protein sequence ID" value="HIS23868.1"/>
    <property type="molecule type" value="Genomic_DNA"/>
</dbReference>
<sequence length="416" mass="46579">MKFHTAFKSADILLPQGVDMSKWAVVACDQFTGEPEYWKETEKIVGPAKSTLRLILPEIYLEEPDVESRIDKINSAIHEYLKGGVFRELKNSMIYVRRIQSDGKLREGIVGAVDLEEYDYRKGSASKIRATEATVTQRIPPRLKIRKNAEIELPHIMILIDDPSMSVIEPLAKKADGGLEKVYDCKLMQGGGSVSGYALDEDEIKRVDEALQKLQDACSGMLFATGDGNHSLATAKEHYENLKRENPDKNFENHPARYALCEIVNLHSPALEFEAIHRIVTGVDRDALIAEMTDALGLSKEPSEQKITVLRGADKDTLYVHKPLSKLAVGSLQTCLDEYLKNNLDAKIDYIHGEDVVARLAQSPDAVGFILEPMKKSELFEAVETDGALPRKTFSMGHAQDKRYYLEAKRITEEVS</sequence>
<dbReference type="PANTHER" id="PTHR36454:SF1">
    <property type="entry name" value="DUF1015 DOMAIN-CONTAINING PROTEIN"/>
    <property type="match status" value="1"/>
</dbReference>
<organism evidence="1 2">
    <name type="scientific">Candidatus Faeciplasma gallinarum</name>
    <dbReference type="NCBI Taxonomy" id="2840799"/>
    <lineage>
        <taxon>Bacteria</taxon>
        <taxon>Bacillati</taxon>
        <taxon>Bacillota</taxon>
        <taxon>Clostridia</taxon>
        <taxon>Eubacteriales</taxon>
        <taxon>Oscillospiraceae</taxon>
        <taxon>Oscillospiraceae incertae sedis</taxon>
        <taxon>Candidatus Faeciplasma</taxon>
    </lineage>
</organism>
<reference evidence="1" key="1">
    <citation type="submission" date="2020-10" db="EMBL/GenBank/DDBJ databases">
        <authorList>
            <person name="Gilroy R."/>
        </authorList>
    </citation>
    <scope>NUCLEOTIDE SEQUENCE</scope>
    <source>
        <strain evidence="1">CHK157-1446</strain>
    </source>
</reference>
<evidence type="ECO:0000313" key="1">
    <source>
        <dbReference type="EMBL" id="HIS23868.1"/>
    </source>
</evidence>